<evidence type="ECO:0000256" key="1">
    <source>
        <dbReference type="ARBA" id="ARBA00005042"/>
    </source>
</evidence>
<dbReference type="CDD" id="cd09135">
    <property type="entry name" value="PLDc_PGS1_euk_1"/>
    <property type="match status" value="1"/>
</dbReference>
<dbReference type="PIRSF" id="PIRSF000850">
    <property type="entry name" value="Phospholipase_D_PSS"/>
    <property type="match status" value="1"/>
</dbReference>
<evidence type="ECO:0000256" key="10">
    <source>
        <dbReference type="RuleBase" id="RU365024"/>
    </source>
</evidence>
<comment type="caution">
    <text evidence="12">The sequence shown here is derived from an EMBL/GenBank/DDBJ whole genome shotgun (WGS) entry which is preliminary data.</text>
</comment>
<dbReference type="AlphaFoldDB" id="A0A9W8E508"/>
<keyword evidence="13" id="KW-1185">Reference proteome</keyword>
<evidence type="ECO:0000256" key="7">
    <source>
        <dbReference type="ARBA" id="ARBA00023209"/>
    </source>
</evidence>
<evidence type="ECO:0000259" key="11">
    <source>
        <dbReference type="PROSITE" id="PS50035"/>
    </source>
</evidence>
<dbReference type="GO" id="GO:0008444">
    <property type="term" value="F:CDP-diacylglycerol-glycerol-3-phosphate 3-phosphatidyltransferase activity"/>
    <property type="evidence" value="ECO:0007669"/>
    <property type="project" value="UniProtKB-EC"/>
</dbReference>
<dbReference type="InterPro" id="IPR001736">
    <property type="entry name" value="PLipase_D/transphosphatidylase"/>
</dbReference>
<dbReference type="PROSITE" id="PS50035">
    <property type="entry name" value="PLD"/>
    <property type="match status" value="1"/>
</dbReference>
<keyword evidence="10" id="KW-0547">Nucleotide-binding</keyword>
<proteinExistence type="inferred from homology"/>
<keyword evidence="10" id="KW-0067">ATP-binding</keyword>
<feature type="domain" description="PLD phosphodiesterase" evidence="11">
    <location>
        <begin position="146"/>
        <end position="172"/>
    </location>
</feature>
<dbReference type="PANTHER" id="PTHR12586:SF1">
    <property type="entry name" value="CDP-DIACYLGLYCEROL--GLYCEROL-3-PHOSPHATE 3-PHOSPHATIDYLTRANSFERASE, MITOCHONDRIAL"/>
    <property type="match status" value="1"/>
</dbReference>
<comment type="pathway">
    <text evidence="1 10">Phospholipid metabolism; phosphatidylglycerol biosynthesis; phosphatidylglycerol from CDP-diacylglycerol: step 1/2.</text>
</comment>
<name>A0A9W8E508_9FUNG</name>
<evidence type="ECO:0000313" key="12">
    <source>
        <dbReference type="EMBL" id="KAJ1968230.1"/>
    </source>
</evidence>
<comment type="similarity">
    <text evidence="2 10">Belongs to the CDP-alcohol phosphatidyltransferase class-II family.</text>
</comment>
<keyword evidence="7 10" id="KW-0594">Phospholipid biosynthesis</keyword>
<dbReference type="OrthoDB" id="10250191at2759"/>
<dbReference type="Gene3D" id="3.30.870.10">
    <property type="entry name" value="Endonuclease Chain A"/>
    <property type="match status" value="2"/>
</dbReference>
<keyword evidence="8 10" id="KW-1208">Phospholipid metabolism</keyword>
<keyword evidence="10" id="KW-0496">Mitochondrion</keyword>
<dbReference type="PANTHER" id="PTHR12586">
    <property type="entry name" value="CDP-DIACYLGLYCEROL--SERINE O-PHOSPHATIDYLTRANSFERASE"/>
    <property type="match status" value="1"/>
</dbReference>
<comment type="function">
    <text evidence="10">Functions in the biosynthesis of the anionic phospholipids phosphatidylglycerol and cardiolipin.</text>
</comment>
<dbReference type="Proteomes" id="UP001150925">
    <property type="component" value="Unassembled WGS sequence"/>
</dbReference>
<accession>A0A9W8E508</accession>
<reference evidence="12" key="1">
    <citation type="submission" date="2022-07" db="EMBL/GenBank/DDBJ databases">
        <title>Phylogenomic reconstructions and comparative analyses of Kickxellomycotina fungi.</title>
        <authorList>
            <person name="Reynolds N.K."/>
            <person name="Stajich J.E."/>
            <person name="Barry K."/>
            <person name="Grigoriev I.V."/>
            <person name="Crous P."/>
            <person name="Smith M.E."/>
        </authorList>
    </citation>
    <scope>NUCLEOTIDE SEQUENCE</scope>
    <source>
        <strain evidence="12">RSA 1196</strain>
    </source>
</reference>
<organism evidence="12 13">
    <name type="scientific">Dispira parvispora</name>
    <dbReference type="NCBI Taxonomy" id="1520584"/>
    <lineage>
        <taxon>Eukaryota</taxon>
        <taxon>Fungi</taxon>
        <taxon>Fungi incertae sedis</taxon>
        <taxon>Zoopagomycota</taxon>
        <taxon>Kickxellomycotina</taxon>
        <taxon>Dimargaritomycetes</taxon>
        <taxon>Dimargaritales</taxon>
        <taxon>Dimargaritaceae</taxon>
        <taxon>Dispira</taxon>
    </lineage>
</organism>
<dbReference type="EMBL" id="JANBPY010000212">
    <property type="protein sequence ID" value="KAJ1968230.1"/>
    <property type="molecule type" value="Genomic_DNA"/>
</dbReference>
<dbReference type="GO" id="GO:0032049">
    <property type="term" value="P:cardiolipin biosynthetic process"/>
    <property type="evidence" value="ECO:0007669"/>
    <property type="project" value="InterPro"/>
</dbReference>
<gene>
    <name evidence="12" type="primary">PGS1</name>
    <name evidence="12" type="ORF">IWQ62_001367</name>
</gene>
<dbReference type="CDD" id="cd09137">
    <property type="entry name" value="PLDc_PGS1_euk_2"/>
    <property type="match status" value="1"/>
</dbReference>
<comment type="catalytic activity">
    <reaction evidence="9 10">
        <text>a CDP-1,2-diacyl-sn-glycerol + sn-glycerol 3-phosphate = a 1,2-diacyl-sn-glycero-3-phospho-(1'-sn-glycero-3'-phosphate) + CMP + H(+)</text>
        <dbReference type="Rhea" id="RHEA:12593"/>
        <dbReference type="ChEBI" id="CHEBI:15378"/>
        <dbReference type="ChEBI" id="CHEBI:57597"/>
        <dbReference type="ChEBI" id="CHEBI:58332"/>
        <dbReference type="ChEBI" id="CHEBI:60110"/>
        <dbReference type="ChEBI" id="CHEBI:60377"/>
        <dbReference type="EC" id="2.7.8.5"/>
    </reaction>
</comment>
<evidence type="ECO:0000256" key="3">
    <source>
        <dbReference type="ARBA" id="ARBA00022516"/>
    </source>
</evidence>
<comment type="subcellular location">
    <subcellularLocation>
        <location evidence="10">Mitochondrion</location>
    </subcellularLocation>
</comment>
<dbReference type="SUPFAM" id="SSF56024">
    <property type="entry name" value="Phospholipase D/nuclease"/>
    <property type="match status" value="1"/>
</dbReference>
<keyword evidence="5" id="KW-0677">Repeat</keyword>
<evidence type="ECO:0000256" key="6">
    <source>
        <dbReference type="ARBA" id="ARBA00023098"/>
    </source>
</evidence>
<evidence type="ECO:0000256" key="4">
    <source>
        <dbReference type="ARBA" id="ARBA00022679"/>
    </source>
</evidence>
<evidence type="ECO:0000256" key="9">
    <source>
        <dbReference type="ARBA" id="ARBA00048586"/>
    </source>
</evidence>
<dbReference type="GO" id="GO:0005739">
    <property type="term" value="C:mitochondrion"/>
    <property type="evidence" value="ECO:0007669"/>
    <property type="project" value="UniProtKB-SubCell"/>
</dbReference>
<dbReference type="InterPro" id="IPR016270">
    <property type="entry name" value="PGS1"/>
</dbReference>
<protein>
    <recommendedName>
        <fullName evidence="10">CDP-diacylglycerol--glycerol-3-phosphate 3-phosphatidyltransferase</fullName>
        <ecNumber evidence="10">2.7.8.5</ecNumber>
    </recommendedName>
</protein>
<sequence>MKTSDPLPVSWPSEFTSFYQPGTAAFPIQGDRITVLQEPRDFYDTLRSRILTARRRITLATLYVGHEEQDLIETLEIALGNNHELQVHVLFDALRGTRQRAVGNSPADRFVTLLQRYPGRFHLALYHTPDLHGLRKRLYPERYNESIGLMHIKAYIFDDDLILSGANLSRDYFSNRQDRYLWFQQQRHLVDYFDGLVRQLVALAYRVIPQPHSTPTAYRLVAEESPDPIAQPSQFRDFAYKRLRTWLNQWAVQSQAIAPTVTNPDTWLVPTVQLPPLGIQDDQRYLMTLLRQLDKVSLAHPTTRAQFTSAYFNIASPIQRAILGSRAQFQLLVAAPQANGFYNASGISKYIPAAYSSFEYDFYRRAQHSMIHQPQRRITVSEYHRPGWTFHGKGLWFYLGDDPTPSVTVVGSSNYGFRSFKRDLECQATVYTTNRALKSALHQEIKALHRYATPVSGSTFAHPSRWVPRWVKLVKPFIRGYF</sequence>
<keyword evidence="6 10" id="KW-0443">Lipid metabolism</keyword>
<evidence type="ECO:0000256" key="8">
    <source>
        <dbReference type="ARBA" id="ARBA00023264"/>
    </source>
</evidence>
<evidence type="ECO:0000313" key="13">
    <source>
        <dbReference type="Proteomes" id="UP001150925"/>
    </source>
</evidence>
<dbReference type="GO" id="GO:0005524">
    <property type="term" value="F:ATP binding"/>
    <property type="evidence" value="ECO:0007669"/>
    <property type="project" value="UniProtKB-KW"/>
</dbReference>
<keyword evidence="3 10" id="KW-0444">Lipid biosynthesis</keyword>
<evidence type="ECO:0000256" key="5">
    <source>
        <dbReference type="ARBA" id="ARBA00022737"/>
    </source>
</evidence>
<dbReference type="EC" id="2.7.8.5" evidence="10"/>
<evidence type="ECO:0000256" key="2">
    <source>
        <dbReference type="ARBA" id="ARBA00010682"/>
    </source>
</evidence>
<keyword evidence="4 10" id="KW-0808">Transferase</keyword>